<dbReference type="Pfam" id="PF14368">
    <property type="entry name" value="LTP_2"/>
    <property type="match status" value="1"/>
</dbReference>
<evidence type="ECO:0000256" key="9">
    <source>
        <dbReference type="SAM" id="SignalP"/>
    </source>
</evidence>
<keyword evidence="4" id="KW-0472">Membrane</keyword>
<dbReference type="GO" id="GO:0005886">
    <property type="term" value="C:plasma membrane"/>
    <property type="evidence" value="ECO:0007669"/>
    <property type="project" value="UniProtKB-SubCell"/>
</dbReference>
<evidence type="ECO:0000256" key="4">
    <source>
        <dbReference type="ARBA" id="ARBA00022622"/>
    </source>
</evidence>
<feature type="signal peptide" evidence="9">
    <location>
        <begin position="1"/>
        <end position="27"/>
    </location>
</feature>
<evidence type="ECO:0000256" key="6">
    <source>
        <dbReference type="ARBA" id="ARBA00023157"/>
    </source>
</evidence>
<keyword evidence="3" id="KW-1003">Cell membrane</keyword>
<comment type="subcellular location">
    <subcellularLocation>
        <location evidence="1">Cell membrane</location>
        <topology evidence="1">Lipid-anchor</topology>
        <topology evidence="1">GPI-anchor</topology>
    </subcellularLocation>
</comment>
<dbReference type="InterPro" id="IPR016140">
    <property type="entry name" value="Bifunc_inhib/LTP/seed_store"/>
</dbReference>
<keyword evidence="5 9" id="KW-0732">Signal</keyword>
<keyword evidence="8" id="KW-0449">Lipoprotein</keyword>
<evidence type="ECO:0000256" key="2">
    <source>
        <dbReference type="ARBA" id="ARBA00009748"/>
    </source>
</evidence>
<dbReference type="InterPro" id="IPR036312">
    <property type="entry name" value="Bifun_inhib/LTP/seed_sf"/>
</dbReference>
<keyword evidence="7" id="KW-0325">Glycoprotein</keyword>
<dbReference type="Gene3D" id="1.10.110.10">
    <property type="entry name" value="Plant lipid-transfer and hydrophobic proteins"/>
    <property type="match status" value="1"/>
</dbReference>
<evidence type="ECO:0000256" key="8">
    <source>
        <dbReference type="ARBA" id="ARBA00023288"/>
    </source>
</evidence>
<dbReference type="SMART" id="SM00499">
    <property type="entry name" value="AAI"/>
    <property type="match status" value="1"/>
</dbReference>
<evidence type="ECO:0000256" key="5">
    <source>
        <dbReference type="ARBA" id="ARBA00022729"/>
    </source>
</evidence>
<keyword evidence="4" id="KW-0336">GPI-anchor</keyword>
<dbReference type="GO" id="GO:0098552">
    <property type="term" value="C:side of membrane"/>
    <property type="evidence" value="ECO:0007669"/>
    <property type="project" value="UniProtKB-KW"/>
</dbReference>
<reference evidence="11 12" key="1">
    <citation type="journal article" date="2013" name="BMC Genomics">
        <title>The miniature genome of a carnivorous plant Genlisea aurea contains a low number of genes and short non-coding sequences.</title>
        <authorList>
            <person name="Leushkin E.V."/>
            <person name="Sutormin R.A."/>
            <person name="Nabieva E.R."/>
            <person name="Penin A.A."/>
            <person name="Kondrashov A.S."/>
            <person name="Logacheva M.D."/>
        </authorList>
    </citation>
    <scope>NUCLEOTIDE SEQUENCE [LARGE SCALE GENOMIC DNA]</scope>
</reference>
<keyword evidence="6" id="KW-1015">Disulfide bond</keyword>
<proteinExistence type="inferred from homology"/>
<name>S8CDN7_9LAMI</name>
<accession>S8CDN7</accession>
<comment type="similarity">
    <text evidence="2">Belongs to the plant LTP family.</text>
</comment>
<comment type="caution">
    <text evidence="11">The sequence shown here is derived from an EMBL/GenBank/DDBJ whole genome shotgun (WGS) entry which is preliminary data.</text>
</comment>
<evidence type="ECO:0000256" key="7">
    <source>
        <dbReference type="ARBA" id="ARBA00023180"/>
    </source>
</evidence>
<feature type="domain" description="Bifunctional inhibitor/plant lipid transfer protein/seed storage helical" evidence="10">
    <location>
        <begin position="35"/>
        <end position="111"/>
    </location>
</feature>
<evidence type="ECO:0000313" key="12">
    <source>
        <dbReference type="Proteomes" id="UP000015453"/>
    </source>
</evidence>
<keyword evidence="12" id="KW-1185">Reference proteome</keyword>
<dbReference type="CDD" id="cd00010">
    <property type="entry name" value="AAI_LTSS"/>
    <property type="match status" value="1"/>
</dbReference>
<dbReference type="InterPro" id="IPR043325">
    <property type="entry name" value="LTSS"/>
</dbReference>
<evidence type="ECO:0000256" key="3">
    <source>
        <dbReference type="ARBA" id="ARBA00022475"/>
    </source>
</evidence>
<dbReference type="AlphaFoldDB" id="S8CDN7"/>
<organism evidence="11 12">
    <name type="scientific">Genlisea aurea</name>
    <dbReference type="NCBI Taxonomy" id="192259"/>
    <lineage>
        <taxon>Eukaryota</taxon>
        <taxon>Viridiplantae</taxon>
        <taxon>Streptophyta</taxon>
        <taxon>Embryophyta</taxon>
        <taxon>Tracheophyta</taxon>
        <taxon>Spermatophyta</taxon>
        <taxon>Magnoliopsida</taxon>
        <taxon>eudicotyledons</taxon>
        <taxon>Gunneridae</taxon>
        <taxon>Pentapetalae</taxon>
        <taxon>asterids</taxon>
        <taxon>lamiids</taxon>
        <taxon>Lamiales</taxon>
        <taxon>Lentibulariaceae</taxon>
        <taxon>Genlisea</taxon>
    </lineage>
</organism>
<dbReference type="EMBL" id="AUSU01004432">
    <property type="protein sequence ID" value="EPS65084.1"/>
    <property type="molecule type" value="Genomic_DNA"/>
</dbReference>
<dbReference type="Proteomes" id="UP000015453">
    <property type="component" value="Unassembled WGS sequence"/>
</dbReference>
<sequence>MAPRRSSHLVVLFSLAVLIALWVPSSAQSSSATGCLTTLVNLYPCLSFVNGTSAAPSSSCCSALGGVIQSNPQCLCSLIDGGSFPGVTINKTLALALPAACSLSTTSASQCNGQIFLIRIGIPAATATIIRRCERRI</sequence>
<protein>
    <submittedName>
        <fullName evidence="11">Non-specific lipid-transfer protein</fullName>
    </submittedName>
</protein>
<evidence type="ECO:0000256" key="1">
    <source>
        <dbReference type="ARBA" id="ARBA00004609"/>
    </source>
</evidence>
<dbReference type="OrthoDB" id="911537at2759"/>
<evidence type="ECO:0000313" key="11">
    <source>
        <dbReference type="EMBL" id="EPS65084.1"/>
    </source>
</evidence>
<dbReference type="PANTHER" id="PTHR33044">
    <property type="entry name" value="BIFUNCTIONAL INHIBITOR/LIPID-TRANSFER PROTEIN/SEED STORAGE 2S ALBUMIN SUPERFAMILY PROTEIN-RELATED"/>
    <property type="match status" value="1"/>
</dbReference>
<gene>
    <name evidence="11" type="ORF">M569_09694</name>
</gene>
<dbReference type="PROSITE" id="PS51257">
    <property type="entry name" value="PROKAR_LIPOPROTEIN"/>
    <property type="match status" value="1"/>
</dbReference>
<evidence type="ECO:0000259" key="10">
    <source>
        <dbReference type="SMART" id="SM00499"/>
    </source>
</evidence>
<dbReference type="SUPFAM" id="SSF47699">
    <property type="entry name" value="Bifunctional inhibitor/lipid-transfer protein/seed storage 2S albumin"/>
    <property type="match status" value="1"/>
</dbReference>
<feature type="chain" id="PRO_5004562089" evidence="9">
    <location>
        <begin position="28"/>
        <end position="137"/>
    </location>
</feature>